<evidence type="ECO:0000259" key="4">
    <source>
        <dbReference type="Pfam" id="PF04577"/>
    </source>
</evidence>
<protein>
    <submittedName>
        <fullName evidence="5">Glycosyltransferase family 61 protein</fullName>
    </submittedName>
</protein>
<keyword evidence="3" id="KW-0325">Glycoprotein</keyword>
<keyword evidence="6" id="KW-1185">Reference proteome</keyword>
<organism evidence="5 6">
    <name type="scientific">Pedobacter segetis</name>
    <dbReference type="NCBI Taxonomy" id="2793069"/>
    <lineage>
        <taxon>Bacteria</taxon>
        <taxon>Pseudomonadati</taxon>
        <taxon>Bacteroidota</taxon>
        <taxon>Sphingobacteriia</taxon>
        <taxon>Sphingobacteriales</taxon>
        <taxon>Sphingobacteriaceae</taxon>
        <taxon>Pedobacter</taxon>
    </lineage>
</organism>
<accession>A0ABS1BI40</accession>
<keyword evidence="1" id="KW-0328">Glycosyltransferase</keyword>
<dbReference type="EMBL" id="JAEHFY010000007">
    <property type="protein sequence ID" value="MBK0382515.1"/>
    <property type="molecule type" value="Genomic_DNA"/>
</dbReference>
<dbReference type="PANTHER" id="PTHR20961">
    <property type="entry name" value="GLYCOSYLTRANSFERASE"/>
    <property type="match status" value="1"/>
</dbReference>
<dbReference type="RefSeq" id="WP_200585297.1">
    <property type="nucleotide sequence ID" value="NZ_JAEHFY010000007.1"/>
</dbReference>
<name>A0ABS1BI40_9SPHI</name>
<dbReference type="Pfam" id="PF04577">
    <property type="entry name" value="Glyco_transf_61"/>
    <property type="match status" value="1"/>
</dbReference>
<dbReference type="Proteomes" id="UP000660024">
    <property type="component" value="Unassembled WGS sequence"/>
</dbReference>
<evidence type="ECO:0000256" key="3">
    <source>
        <dbReference type="ARBA" id="ARBA00023180"/>
    </source>
</evidence>
<dbReference type="InterPro" id="IPR007657">
    <property type="entry name" value="Glycosyltransferase_61"/>
</dbReference>
<gene>
    <name evidence="5" type="ORF">I5M32_06025</name>
</gene>
<evidence type="ECO:0000256" key="1">
    <source>
        <dbReference type="ARBA" id="ARBA00022676"/>
    </source>
</evidence>
<feature type="domain" description="Glycosyltransferase 61 catalytic" evidence="4">
    <location>
        <begin position="43"/>
        <end position="233"/>
    </location>
</feature>
<evidence type="ECO:0000313" key="6">
    <source>
        <dbReference type="Proteomes" id="UP000660024"/>
    </source>
</evidence>
<reference evidence="5 6" key="1">
    <citation type="submission" date="2020-12" db="EMBL/GenBank/DDBJ databases">
        <title>Bacterial novel species Pedobacter sp. SD-b isolated from soil.</title>
        <authorList>
            <person name="Jung H.-Y."/>
        </authorList>
    </citation>
    <scope>NUCLEOTIDE SEQUENCE [LARGE SCALE GENOMIC DNA]</scope>
    <source>
        <strain evidence="5 6">SD-b</strain>
    </source>
</reference>
<evidence type="ECO:0000313" key="5">
    <source>
        <dbReference type="EMBL" id="MBK0382515.1"/>
    </source>
</evidence>
<dbReference type="InterPro" id="IPR049625">
    <property type="entry name" value="Glyco_transf_61_cat"/>
</dbReference>
<evidence type="ECO:0000256" key="2">
    <source>
        <dbReference type="ARBA" id="ARBA00022679"/>
    </source>
</evidence>
<proteinExistence type="predicted"/>
<comment type="caution">
    <text evidence="5">The sequence shown here is derived from an EMBL/GenBank/DDBJ whole genome shotgun (WGS) entry which is preliminary data.</text>
</comment>
<sequence length="288" mass="33282">MFNPTFIESEIEKNQQAIIALSKEAPNILLEPITIGGGNIEHYYHFIFDLMLPLSLLIKATNPNVVFHLHQFGLFTNYAVEIFKNRIHIIQTNTNLLEGKKMNLLGMNPNNINILKFPYQILKQTIFSALKIKSSNKPNKILLIERLPPDPYFLNDAKIKGSGTSRRSIQNHHELKELLKLKIKPSYVFENIQLEKMSFKEQIQAFESSVIVIGQHGAGLANILWMQEKSTVVEFGFENKTHFERLSVVKNHDYFGINHIESHITIDCSEFFNLFSNDFIITKYFLND</sequence>
<keyword evidence="2" id="KW-0808">Transferase</keyword>